<evidence type="ECO:0000313" key="2">
    <source>
        <dbReference type="Proteomes" id="UP000268093"/>
    </source>
</evidence>
<accession>A0A433D740</accession>
<dbReference type="Proteomes" id="UP000268093">
    <property type="component" value="Unassembled WGS sequence"/>
</dbReference>
<keyword evidence="2" id="KW-1185">Reference proteome</keyword>
<name>A0A433D740_9FUNG</name>
<sequence>MVGFVHGGRHQMLLELDCPEGFTYRLRRGKVYNVAESVETHASKTLPLLAATWRAKLGVTNSNAAVRNCVHLVLTHTTDGDAEDEVLQLIKEAGSIDSFESRGDILEIPPCFQTPSKQKNK</sequence>
<dbReference type="EMBL" id="RBNI01005448">
    <property type="protein sequence ID" value="RUP46690.1"/>
    <property type="molecule type" value="Genomic_DNA"/>
</dbReference>
<dbReference type="AlphaFoldDB" id="A0A433D740"/>
<protein>
    <submittedName>
        <fullName evidence="1">Uncharacterized protein</fullName>
    </submittedName>
</protein>
<proteinExistence type="predicted"/>
<gene>
    <name evidence="1" type="ORF">BC936DRAFT_146629</name>
</gene>
<comment type="caution">
    <text evidence="1">The sequence shown here is derived from an EMBL/GenBank/DDBJ whole genome shotgun (WGS) entry which is preliminary data.</text>
</comment>
<reference evidence="1 2" key="1">
    <citation type="journal article" date="2018" name="New Phytol.">
        <title>Phylogenomics of Endogonaceae and evolution of mycorrhizas within Mucoromycota.</title>
        <authorList>
            <person name="Chang Y."/>
            <person name="Desiro A."/>
            <person name="Na H."/>
            <person name="Sandor L."/>
            <person name="Lipzen A."/>
            <person name="Clum A."/>
            <person name="Barry K."/>
            <person name="Grigoriev I.V."/>
            <person name="Martin F.M."/>
            <person name="Stajich J.E."/>
            <person name="Smith M.E."/>
            <person name="Bonito G."/>
            <person name="Spatafora J.W."/>
        </authorList>
    </citation>
    <scope>NUCLEOTIDE SEQUENCE [LARGE SCALE GENOMIC DNA]</scope>
    <source>
        <strain evidence="1 2">GMNB39</strain>
    </source>
</reference>
<evidence type="ECO:0000313" key="1">
    <source>
        <dbReference type="EMBL" id="RUP46690.1"/>
    </source>
</evidence>
<organism evidence="1 2">
    <name type="scientific">Jimgerdemannia flammicorona</name>
    <dbReference type="NCBI Taxonomy" id="994334"/>
    <lineage>
        <taxon>Eukaryota</taxon>
        <taxon>Fungi</taxon>
        <taxon>Fungi incertae sedis</taxon>
        <taxon>Mucoromycota</taxon>
        <taxon>Mucoromycotina</taxon>
        <taxon>Endogonomycetes</taxon>
        <taxon>Endogonales</taxon>
        <taxon>Endogonaceae</taxon>
        <taxon>Jimgerdemannia</taxon>
    </lineage>
</organism>